<protein>
    <submittedName>
        <fullName evidence="7">13656_t:CDS:1</fullName>
    </submittedName>
</protein>
<keyword evidence="2 4" id="KW-0863">Zinc-finger</keyword>
<dbReference type="PROSITE" id="PS50157">
    <property type="entry name" value="ZINC_FINGER_C2H2_2"/>
    <property type="match status" value="1"/>
</dbReference>
<dbReference type="EMBL" id="CAJVPV010001295">
    <property type="protein sequence ID" value="CAG8492846.1"/>
    <property type="molecule type" value="Genomic_DNA"/>
</dbReference>
<comment type="caution">
    <text evidence="7">The sequence shown here is derived from an EMBL/GenBank/DDBJ whole genome shotgun (WGS) entry which is preliminary data.</text>
</comment>
<dbReference type="GO" id="GO:0008270">
    <property type="term" value="F:zinc ion binding"/>
    <property type="evidence" value="ECO:0007669"/>
    <property type="project" value="UniProtKB-KW"/>
</dbReference>
<keyword evidence="3" id="KW-0862">Zinc</keyword>
<evidence type="ECO:0000256" key="5">
    <source>
        <dbReference type="SAM" id="MobiDB-lite"/>
    </source>
</evidence>
<evidence type="ECO:0000313" key="8">
    <source>
        <dbReference type="Proteomes" id="UP000789342"/>
    </source>
</evidence>
<dbReference type="AlphaFoldDB" id="A0A9N8ZDS0"/>
<reference evidence="7" key="1">
    <citation type="submission" date="2021-06" db="EMBL/GenBank/DDBJ databases">
        <authorList>
            <person name="Kallberg Y."/>
            <person name="Tangrot J."/>
            <person name="Rosling A."/>
        </authorList>
    </citation>
    <scope>NUCLEOTIDE SEQUENCE</scope>
    <source>
        <strain evidence="7">CL551</strain>
    </source>
</reference>
<dbReference type="PANTHER" id="PTHR23235">
    <property type="entry name" value="KRUEPPEL-LIKE TRANSCRIPTION FACTOR"/>
    <property type="match status" value="1"/>
</dbReference>
<dbReference type="SUPFAM" id="SSF57667">
    <property type="entry name" value="beta-beta-alpha zinc fingers"/>
    <property type="match status" value="1"/>
</dbReference>
<dbReference type="OrthoDB" id="6077919at2759"/>
<dbReference type="GO" id="GO:0000978">
    <property type="term" value="F:RNA polymerase II cis-regulatory region sequence-specific DNA binding"/>
    <property type="evidence" value="ECO:0007669"/>
    <property type="project" value="TreeGrafter"/>
</dbReference>
<evidence type="ECO:0000256" key="2">
    <source>
        <dbReference type="ARBA" id="ARBA00022771"/>
    </source>
</evidence>
<dbReference type="GO" id="GO:0000981">
    <property type="term" value="F:DNA-binding transcription factor activity, RNA polymerase II-specific"/>
    <property type="evidence" value="ECO:0007669"/>
    <property type="project" value="TreeGrafter"/>
</dbReference>
<dbReference type="InterPro" id="IPR036236">
    <property type="entry name" value="Znf_C2H2_sf"/>
</dbReference>
<dbReference type="Proteomes" id="UP000789342">
    <property type="component" value="Unassembled WGS sequence"/>
</dbReference>
<proteinExistence type="predicted"/>
<accession>A0A9N8ZDS0</accession>
<sequence>MHAAKPYLLPSIKTLLVEISHDRISHHPERPYLNSDAPPFTHSKIRPLDVLLSPGDQLPSYQLADKQSKNMFPRLPSLASTIGSIAKHPGSSNIHSLLSPPESPDTIKPETSFDEHESRQQHSEKNHHHEYNSYVKVPSTTTIHPSLPTPSIIYPNPPYPTHLRQEERGCSLNRDCDRYSTSCNILQPTFTSFEHVPRSHLEISQGTSGHEQRFSRPSSLRIHTYSHTGEKPFVCTEPGCGRKFSVQSNMRRHLRVHRLGRTVKKPRYDGEVEGVKMMNPGIHMRN</sequence>
<dbReference type="FunFam" id="3.30.160.60:FF:002343">
    <property type="entry name" value="Zinc finger protein 33A"/>
    <property type="match status" value="1"/>
</dbReference>
<feature type="domain" description="C2H2-type" evidence="6">
    <location>
        <begin position="233"/>
        <end position="262"/>
    </location>
</feature>
<keyword evidence="1" id="KW-0479">Metal-binding</keyword>
<evidence type="ECO:0000256" key="3">
    <source>
        <dbReference type="ARBA" id="ARBA00022833"/>
    </source>
</evidence>
<evidence type="ECO:0000313" key="7">
    <source>
        <dbReference type="EMBL" id="CAG8492846.1"/>
    </source>
</evidence>
<dbReference type="PANTHER" id="PTHR23235:SF120">
    <property type="entry name" value="KRUPPEL-LIKE FACTOR 15"/>
    <property type="match status" value="1"/>
</dbReference>
<feature type="compositionally biased region" description="Basic and acidic residues" evidence="5">
    <location>
        <begin position="105"/>
        <end position="130"/>
    </location>
</feature>
<dbReference type="Gene3D" id="3.30.160.60">
    <property type="entry name" value="Classic Zinc Finger"/>
    <property type="match status" value="2"/>
</dbReference>
<gene>
    <name evidence="7" type="ORF">AMORRO_LOCUS2861</name>
</gene>
<dbReference type="PROSITE" id="PS00028">
    <property type="entry name" value="ZINC_FINGER_C2H2_1"/>
    <property type="match status" value="1"/>
</dbReference>
<organism evidence="7 8">
    <name type="scientific">Acaulospora morrowiae</name>
    <dbReference type="NCBI Taxonomy" id="94023"/>
    <lineage>
        <taxon>Eukaryota</taxon>
        <taxon>Fungi</taxon>
        <taxon>Fungi incertae sedis</taxon>
        <taxon>Mucoromycota</taxon>
        <taxon>Glomeromycotina</taxon>
        <taxon>Glomeromycetes</taxon>
        <taxon>Diversisporales</taxon>
        <taxon>Acaulosporaceae</taxon>
        <taxon>Acaulospora</taxon>
    </lineage>
</organism>
<evidence type="ECO:0000256" key="4">
    <source>
        <dbReference type="PROSITE-ProRule" id="PRU00042"/>
    </source>
</evidence>
<keyword evidence="8" id="KW-1185">Reference proteome</keyword>
<dbReference type="InterPro" id="IPR013087">
    <property type="entry name" value="Znf_C2H2_type"/>
</dbReference>
<name>A0A9N8ZDS0_9GLOM</name>
<dbReference type="SMART" id="SM00355">
    <property type="entry name" value="ZnF_C2H2"/>
    <property type="match status" value="1"/>
</dbReference>
<dbReference type="Pfam" id="PF00096">
    <property type="entry name" value="zf-C2H2"/>
    <property type="match status" value="1"/>
</dbReference>
<feature type="region of interest" description="Disordered" evidence="5">
    <location>
        <begin position="91"/>
        <end position="130"/>
    </location>
</feature>
<evidence type="ECO:0000259" key="6">
    <source>
        <dbReference type="PROSITE" id="PS50157"/>
    </source>
</evidence>
<evidence type="ECO:0000256" key="1">
    <source>
        <dbReference type="ARBA" id="ARBA00022723"/>
    </source>
</evidence>